<organism evidence="1 2">
    <name type="scientific">Frondihabitans cladoniiphilus</name>
    <dbReference type="NCBI Taxonomy" id="715785"/>
    <lineage>
        <taxon>Bacteria</taxon>
        <taxon>Bacillati</taxon>
        <taxon>Actinomycetota</taxon>
        <taxon>Actinomycetes</taxon>
        <taxon>Micrococcales</taxon>
        <taxon>Microbacteriaceae</taxon>
        <taxon>Frondihabitans</taxon>
    </lineage>
</organism>
<name>A0ABP8WBX5_9MICO</name>
<comment type="caution">
    <text evidence="1">The sequence shown here is derived from an EMBL/GenBank/DDBJ whole genome shotgun (WGS) entry which is preliminary data.</text>
</comment>
<evidence type="ECO:0000313" key="2">
    <source>
        <dbReference type="Proteomes" id="UP001501295"/>
    </source>
</evidence>
<evidence type="ECO:0008006" key="3">
    <source>
        <dbReference type="Google" id="ProtNLM"/>
    </source>
</evidence>
<proteinExistence type="predicted"/>
<reference evidence="2" key="1">
    <citation type="journal article" date="2019" name="Int. J. Syst. Evol. Microbiol.">
        <title>The Global Catalogue of Microorganisms (GCM) 10K type strain sequencing project: providing services to taxonomists for standard genome sequencing and annotation.</title>
        <authorList>
            <consortium name="The Broad Institute Genomics Platform"/>
            <consortium name="The Broad Institute Genome Sequencing Center for Infectious Disease"/>
            <person name="Wu L."/>
            <person name="Ma J."/>
        </authorList>
    </citation>
    <scope>NUCLEOTIDE SEQUENCE [LARGE SCALE GENOMIC DNA]</scope>
    <source>
        <strain evidence="2">JCM 18956</strain>
    </source>
</reference>
<evidence type="ECO:0000313" key="1">
    <source>
        <dbReference type="EMBL" id="GAA4686502.1"/>
    </source>
</evidence>
<protein>
    <recommendedName>
        <fullName evidence="3">Helix-turn-helix domain-containing protein</fullName>
    </recommendedName>
</protein>
<dbReference type="RefSeq" id="WP_345377376.1">
    <property type="nucleotide sequence ID" value="NZ_BAABLM010000012.1"/>
</dbReference>
<sequence length="125" mass="14076">MSAFEVDVDGRVLGDAEALRAVTSWMMRHYQEDVRGRSGPRTGVLMDFIYACGESVRIREATGVPSTELIRRAPEKVEVSIDEAAPRFGYSPEYLRRLARAGRVGSRRVGRVWLIDITNFLEETA</sequence>
<dbReference type="EMBL" id="BAABLM010000012">
    <property type="protein sequence ID" value="GAA4686502.1"/>
    <property type="molecule type" value="Genomic_DNA"/>
</dbReference>
<dbReference type="Proteomes" id="UP001501295">
    <property type="component" value="Unassembled WGS sequence"/>
</dbReference>
<keyword evidence="2" id="KW-1185">Reference proteome</keyword>
<gene>
    <name evidence="1" type="ORF">GCM10025780_36460</name>
</gene>
<accession>A0ABP8WBX5</accession>